<dbReference type="AlphaFoldDB" id="A0A8J3FV37"/>
<dbReference type="InterPro" id="IPR000014">
    <property type="entry name" value="PAS"/>
</dbReference>
<accession>A0A8J3FV37</accession>
<dbReference type="PROSITE" id="PS50112">
    <property type="entry name" value="PAS"/>
    <property type="match status" value="1"/>
</dbReference>
<evidence type="ECO:0000313" key="2">
    <source>
        <dbReference type="EMBL" id="GGM64707.1"/>
    </source>
</evidence>
<dbReference type="Proteomes" id="UP000637578">
    <property type="component" value="Unassembled WGS sequence"/>
</dbReference>
<name>A0A8J3FV37_9PSEU</name>
<proteinExistence type="predicted"/>
<evidence type="ECO:0000313" key="3">
    <source>
        <dbReference type="Proteomes" id="UP000637578"/>
    </source>
</evidence>
<dbReference type="RefSeq" id="WP_189059745.1">
    <property type="nucleotide sequence ID" value="NZ_BMMK01000019.1"/>
</dbReference>
<protein>
    <submittedName>
        <fullName evidence="2">Terminase</fullName>
    </submittedName>
</protein>
<keyword evidence="3" id="KW-1185">Reference proteome</keyword>
<gene>
    <name evidence="2" type="primary">terL</name>
    <name evidence="2" type="ORF">GCM10012275_39140</name>
</gene>
<reference evidence="2" key="2">
    <citation type="submission" date="2020-09" db="EMBL/GenBank/DDBJ databases">
        <authorList>
            <person name="Sun Q."/>
            <person name="Zhou Y."/>
        </authorList>
    </citation>
    <scope>NUCLEOTIDE SEQUENCE</scope>
    <source>
        <strain evidence="2">CGMCC 4.5737</strain>
    </source>
</reference>
<feature type="domain" description="PAS" evidence="1">
    <location>
        <begin position="71"/>
        <end position="109"/>
    </location>
</feature>
<dbReference type="EMBL" id="BMMK01000019">
    <property type="protein sequence ID" value="GGM64707.1"/>
    <property type="molecule type" value="Genomic_DNA"/>
</dbReference>
<sequence>MDESGLLPVPPHVIGPTWRKRTSGEWYLPEYTLADDVVNWMFAYLTQPSGPRAGEPFIPTFEQFRFLTWWYAVDESGRFLYRNGTLRRLKGWGKDPLLAAMSLAELSGPVAFSHVEKGKAVGTPRASAWIQVAAVSQDQTRNTFSLFPAMASRRLREEYGLEIHRTLVYSEAGGVIEAVTSSPLALEGKRPTFVVLNETQWWLESNAGHEMAGVISGNVDKAAYGACRSLSICNAHRPGEESVAERDYEAYLAIQAGEAVDNGMLYDSLEAPADTPVSELAALAEDPEAYAEALNRLRRGVEIARGDAEWLDVDTIISSILDIRNPVTESRRKFLNQVNAVEDSWIAPREWDACRELSLRPLEKGDRVTLGFDGSKSNDWTALVACRVEDSALFVLRAWNPERHGGEVPREDVHAAVVSAFATYDVVAMRADVKEFEAYVDLWGERFGRKLKLKSDAKNPVRFDMRGRKKDFALAVEAFYDAVVERTVVHDGNPILRRHIVNAVRRPTNYEDLYTIGKATKDSKRKIDAAVCAVLAFGARQEFVTSKKNRGRGVVILK</sequence>
<organism evidence="2 3">
    <name type="scientific">Longimycelium tulufanense</name>
    <dbReference type="NCBI Taxonomy" id="907463"/>
    <lineage>
        <taxon>Bacteria</taxon>
        <taxon>Bacillati</taxon>
        <taxon>Actinomycetota</taxon>
        <taxon>Actinomycetes</taxon>
        <taxon>Pseudonocardiales</taxon>
        <taxon>Pseudonocardiaceae</taxon>
        <taxon>Longimycelium</taxon>
    </lineage>
</organism>
<reference evidence="2" key="1">
    <citation type="journal article" date="2014" name="Int. J. Syst. Evol. Microbiol.">
        <title>Complete genome sequence of Corynebacterium casei LMG S-19264T (=DSM 44701T), isolated from a smear-ripened cheese.</title>
        <authorList>
            <consortium name="US DOE Joint Genome Institute (JGI-PGF)"/>
            <person name="Walter F."/>
            <person name="Albersmeier A."/>
            <person name="Kalinowski J."/>
            <person name="Ruckert C."/>
        </authorList>
    </citation>
    <scope>NUCLEOTIDE SEQUENCE</scope>
    <source>
        <strain evidence="2">CGMCC 4.5737</strain>
    </source>
</reference>
<evidence type="ECO:0000259" key="1">
    <source>
        <dbReference type="PROSITE" id="PS50112"/>
    </source>
</evidence>
<comment type="caution">
    <text evidence="2">The sequence shown here is derived from an EMBL/GenBank/DDBJ whole genome shotgun (WGS) entry which is preliminary data.</text>
</comment>